<dbReference type="PANTHER" id="PTHR15999">
    <property type="entry name" value="ZINC FINGER CW-TYPE PWWP DOMAIN PROTEIN 1"/>
    <property type="match status" value="1"/>
</dbReference>
<sequence length="365" mass="43437">MMLFDESLFFKSTNNKKYKEATSLTPTLDIKLRKSHLREKVNSTVTQLLHPNDEQADSMNNDTMDEQLPETNNEFPETQAPQPNLINKKLNKINSTNTKENDMTTKVSPVAFDRTKEILSQPDENADWQEILRWKQRRRDVGLWVECHRKNCRKNRFVEEYHDPTDVPKIWYCEMNSDKSLASCDIPEERIPPAIENDLIENDYNAGSIVWARVRGFPWWPAIVNDCPDTFAFYMLPPNTSKPSMYYVTFIDEHEFSYSWMEKSKLKPFKKYSYNQLIKKTKFNNIEYKEQLQRAYELARSALPLSILDRLQKYSYLALYYKFYKSNNNSVEMESMESMEVPSSYPIQFSLKDYYKVIREERYET</sequence>
<dbReference type="KEGG" id="ccal:108628135"/>
<keyword evidence="3" id="KW-0862">Zinc</keyword>
<evidence type="ECO:0000256" key="4">
    <source>
        <dbReference type="SAM" id="MobiDB-lite"/>
    </source>
</evidence>
<feature type="compositionally biased region" description="Polar residues" evidence="4">
    <location>
        <begin position="69"/>
        <end position="82"/>
    </location>
</feature>
<evidence type="ECO:0000256" key="2">
    <source>
        <dbReference type="ARBA" id="ARBA00022771"/>
    </source>
</evidence>
<name>A0AAJ7J5Q4_9HYME</name>
<evidence type="ECO:0000256" key="3">
    <source>
        <dbReference type="ARBA" id="ARBA00022833"/>
    </source>
</evidence>
<feature type="region of interest" description="Disordered" evidence="4">
    <location>
        <begin position="51"/>
        <end position="83"/>
    </location>
</feature>
<dbReference type="Pfam" id="PF00855">
    <property type="entry name" value="PWWP"/>
    <property type="match status" value="1"/>
</dbReference>
<dbReference type="InterPro" id="IPR000313">
    <property type="entry name" value="PWWP_dom"/>
</dbReference>
<evidence type="ECO:0000259" key="6">
    <source>
        <dbReference type="PROSITE" id="PS51050"/>
    </source>
</evidence>
<dbReference type="PROSITE" id="PS50812">
    <property type="entry name" value="PWWP"/>
    <property type="match status" value="1"/>
</dbReference>
<dbReference type="InterPro" id="IPR011124">
    <property type="entry name" value="Znf_CW"/>
</dbReference>
<gene>
    <name evidence="8" type="primary">LOC108628135</name>
</gene>
<feature type="domain" description="CW-type" evidence="6">
    <location>
        <begin position="138"/>
        <end position="192"/>
    </location>
</feature>
<reference evidence="8" key="1">
    <citation type="submission" date="2025-08" db="UniProtKB">
        <authorList>
            <consortium name="RefSeq"/>
        </authorList>
    </citation>
    <scope>IDENTIFICATION</scope>
    <source>
        <tissue evidence="8">Whole body</tissue>
    </source>
</reference>
<feature type="domain" description="PWWP" evidence="5">
    <location>
        <begin position="206"/>
        <end position="272"/>
    </location>
</feature>
<protein>
    <submittedName>
        <fullName evidence="8">Zinc finger CW-type PWWP domain protein 1-like</fullName>
    </submittedName>
</protein>
<keyword evidence="7" id="KW-1185">Reference proteome</keyword>
<dbReference type="InterPro" id="IPR042778">
    <property type="entry name" value="ZCWPW1/ZCWPW2"/>
</dbReference>
<keyword evidence="1" id="KW-0479">Metal-binding</keyword>
<dbReference type="PROSITE" id="PS51050">
    <property type="entry name" value="ZF_CW"/>
    <property type="match status" value="1"/>
</dbReference>
<evidence type="ECO:0000256" key="1">
    <source>
        <dbReference type="ARBA" id="ARBA00022723"/>
    </source>
</evidence>
<dbReference type="Gene3D" id="2.30.30.140">
    <property type="match status" value="1"/>
</dbReference>
<evidence type="ECO:0000313" key="8">
    <source>
        <dbReference type="RefSeq" id="XP_017885357.1"/>
    </source>
</evidence>
<dbReference type="GO" id="GO:0008270">
    <property type="term" value="F:zinc ion binding"/>
    <property type="evidence" value="ECO:0007669"/>
    <property type="project" value="UniProtKB-KW"/>
</dbReference>
<dbReference type="CDD" id="cd20145">
    <property type="entry name" value="PWWP_ZCWPW1"/>
    <property type="match status" value="1"/>
</dbReference>
<dbReference type="GO" id="GO:0005634">
    <property type="term" value="C:nucleus"/>
    <property type="evidence" value="ECO:0007669"/>
    <property type="project" value="TreeGrafter"/>
</dbReference>
<proteinExistence type="predicted"/>
<organism evidence="7 8">
    <name type="scientific">Ceratina calcarata</name>
    <dbReference type="NCBI Taxonomy" id="156304"/>
    <lineage>
        <taxon>Eukaryota</taxon>
        <taxon>Metazoa</taxon>
        <taxon>Ecdysozoa</taxon>
        <taxon>Arthropoda</taxon>
        <taxon>Hexapoda</taxon>
        <taxon>Insecta</taxon>
        <taxon>Pterygota</taxon>
        <taxon>Neoptera</taxon>
        <taxon>Endopterygota</taxon>
        <taxon>Hymenoptera</taxon>
        <taxon>Apocrita</taxon>
        <taxon>Aculeata</taxon>
        <taxon>Apoidea</taxon>
        <taxon>Anthophila</taxon>
        <taxon>Apidae</taxon>
        <taxon>Ceratina</taxon>
        <taxon>Zadontomerus</taxon>
    </lineage>
</organism>
<keyword evidence="2" id="KW-0863">Zinc-finger</keyword>
<dbReference type="Proteomes" id="UP000694925">
    <property type="component" value="Unplaced"/>
</dbReference>
<dbReference type="AlphaFoldDB" id="A0AAJ7J5Q4"/>
<dbReference type="Pfam" id="PF07496">
    <property type="entry name" value="zf-CW"/>
    <property type="match status" value="1"/>
</dbReference>
<evidence type="ECO:0000313" key="7">
    <source>
        <dbReference type="Proteomes" id="UP000694925"/>
    </source>
</evidence>
<dbReference type="RefSeq" id="XP_017885357.1">
    <property type="nucleotide sequence ID" value="XM_018029868.1"/>
</dbReference>
<accession>A0AAJ7J5Q4</accession>
<dbReference type="GeneID" id="108628135"/>
<evidence type="ECO:0000259" key="5">
    <source>
        <dbReference type="PROSITE" id="PS50812"/>
    </source>
</evidence>
<dbReference type="Gene3D" id="3.30.40.100">
    <property type="match status" value="1"/>
</dbReference>
<dbReference type="PANTHER" id="PTHR15999:SF2">
    <property type="entry name" value="ZINC FINGER CW-TYPE PWWP DOMAIN PROTEIN 1"/>
    <property type="match status" value="1"/>
</dbReference>
<dbReference type="SUPFAM" id="SSF63748">
    <property type="entry name" value="Tudor/PWWP/MBT"/>
    <property type="match status" value="1"/>
</dbReference>
<dbReference type="SMART" id="SM00293">
    <property type="entry name" value="PWWP"/>
    <property type="match status" value="1"/>
</dbReference>